<dbReference type="AlphaFoldDB" id="A0A4Y7T7E9"/>
<name>A0A4Y7T7E9_COPMI</name>
<dbReference type="EMBL" id="QPFP01000027">
    <property type="protein sequence ID" value="TEB29479.1"/>
    <property type="molecule type" value="Genomic_DNA"/>
</dbReference>
<gene>
    <name evidence="1" type="ORF">FA13DRAFT_1793160</name>
</gene>
<dbReference type="Proteomes" id="UP000298030">
    <property type="component" value="Unassembled WGS sequence"/>
</dbReference>
<organism evidence="1 2">
    <name type="scientific">Coprinellus micaceus</name>
    <name type="common">Glistening ink-cap mushroom</name>
    <name type="synonym">Coprinus micaceus</name>
    <dbReference type="NCBI Taxonomy" id="71717"/>
    <lineage>
        <taxon>Eukaryota</taxon>
        <taxon>Fungi</taxon>
        <taxon>Dikarya</taxon>
        <taxon>Basidiomycota</taxon>
        <taxon>Agaricomycotina</taxon>
        <taxon>Agaricomycetes</taxon>
        <taxon>Agaricomycetidae</taxon>
        <taxon>Agaricales</taxon>
        <taxon>Agaricineae</taxon>
        <taxon>Psathyrellaceae</taxon>
        <taxon>Coprinellus</taxon>
    </lineage>
</organism>
<accession>A0A4Y7T7E9</accession>
<protein>
    <recommendedName>
        <fullName evidence="3">F-box domain-containing protein</fullName>
    </recommendedName>
</protein>
<dbReference type="InterPro" id="IPR032675">
    <property type="entry name" value="LRR_dom_sf"/>
</dbReference>
<keyword evidence="2" id="KW-1185">Reference proteome</keyword>
<comment type="caution">
    <text evidence="1">The sequence shown here is derived from an EMBL/GenBank/DDBJ whole genome shotgun (WGS) entry which is preliminary data.</text>
</comment>
<sequence length="484" mass="54326">MPSPPTNASIHVPLEILETIFDFRDIVYSSPGFWTTLHIPLPTLAIPPPQAKSSDKGLAEYMDLWFSRAGDFPLTLHLAMPADERPPQSLIHYIVHNQRWRSLTFRTVCIPQHYRPLRTPFWMEELLDATTILSEELGHGCWRMLQSFTIESTSSVMVSPFQFVQAAPLLKDVNLTFHSFSNGAFISELFVDAKNLHSLSLVGYVNQITSGVASRLYYGIIQGGARLVSLKIPGHICEMSATSSMPAPVVPVTNTVLSCLHLHNCPNIRRLLMNIVLPALSELQVCRVDDCIDAAPHTIKMGDSIRCLVERSQCTLRCLRLGRLQIDKENLIHVLESLTSLHNVSISHEAVENAASPLPNGIPFIQQMTVRQNQAYFLPALMHFSFGDTSIRTPTSSQLVNAFRQFVEDPRRWCNSSVLQWDPASRKMREVEPAGESNELRNRTLDTGLYAPLETTHLFAGRNETCVYSRVMKSWIGKHSSALA</sequence>
<evidence type="ECO:0000313" key="2">
    <source>
        <dbReference type="Proteomes" id="UP000298030"/>
    </source>
</evidence>
<evidence type="ECO:0000313" key="1">
    <source>
        <dbReference type="EMBL" id="TEB29479.1"/>
    </source>
</evidence>
<reference evidence="1 2" key="1">
    <citation type="journal article" date="2019" name="Nat. Ecol. Evol.">
        <title>Megaphylogeny resolves global patterns of mushroom evolution.</title>
        <authorList>
            <person name="Varga T."/>
            <person name="Krizsan K."/>
            <person name="Foldi C."/>
            <person name="Dima B."/>
            <person name="Sanchez-Garcia M."/>
            <person name="Sanchez-Ramirez S."/>
            <person name="Szollosi G.J."/>
            <person name="Szarkandi J.G."/>
            <person name="Papp V."/>
            <person name="Albert L."/>
            <person name="Andreopoulos W."/>
            <person name="Angelini C."/>
            <person name="Antonin V."/>
            <person name="Barry K.W."/>
            <person name="Bougher N.L."/>
            <person name="Buchanan P."/>
            <person name="Buyck B."/>
            <person name="Bense V."/>
            <person name="Catcheside P."/>
            <person name="Chovatia M."/>
            <person name="Cooper J."/>
            <person name="Damon W."/>
            <person name="Desjardin D."/>
            <person name="Finy P."/>
            <person name="Geml J."/>
            <person name="Haridas S."/>
            <person name="Hughes K."/>
            <person name="Justo A."/>
            <person name="Karasinski D."/>
            <person name="Kautmanova I."/>
            <person name="Kiss B."/>
            <person name="Kocsube S."/>
            <person name="Kotiranta H."/>
            <person name="LaButti K.M."/>
            <person name="Lechner B.E."/>
            <person name="Liimatainen K."/>
            <person name="Lipzen A."/>
            <person name="Lukacs Z."/>
            <person name="Mihaltcheva S."/>
            <person name="Morgado L.N."/>
            <person name="Niskanen T."/>
            <person name="Noordeloos M.E."/>
            <person name="Ohm R.A."/>
            <person name="Ortiz-Santana B."/>
            <person name="Ovrebo C."/>
            <person name="Racz N."/>
            <person name="Riley R."/>
            <person name="Savchenko A."/>
            <person name="Shiryaev A."/>
            <person name="Soop K."/>
            <person name="Spirin V."/>
            <person name="Szebenyi C."/>
            <person name="Tomsovsky M."/>
            <person name="Tulloss R.E."/>
            <person name="Uehling J."/>
            <person name="Grigoriev I.V."/>
            <person name="Vagvolgyi C."/>
            <person name="Papp T."/>
            <person name="Martin F.M."/>
            <person name="Miettinen O."/>
            <person name="Hibbett D.S."/>
            <person name="Nagy L.G."/>
        </authorList>
    </citation>
    <scope>NUCLEOTIDE SEQUENCE [LARGE SCALE GENOMIC DNA]</scope>
    <source>
        <strain evidence="1 2">FP101781</strain>
    </source>
</reference>
<dbReference type="Gene3D" id="3.80.10.10">
    <property type="entry name" value="Ribonuclease Inhibitor"/>
    <property type="match status" value="1"/>
</dbReference>
<proteinExistence type="predicted"/>
<dbReference type="SUPFAM" id="SSF52047">
    <property type="entry name" value="RNI-like"/>
    <property type="match status" value="1"/>
</dbReference>
<evidence type="ECO:0008006" key="3">
    <source>
        <dbReference type="Google" id="ProtNLM"/>
    </source>
</evidence>